<keyword evidence="5" id="KW-0175">Coiled coil</keyword>
<name>A0A9Q0M544_BLOTA</name>
<proteinExistence type="predicted"/>
<evidence type="ECO:0000313" key="8">
    <source>
        <dbReference type="Proteomes" id="UP001142055"/>
    </source>
</evidence>
<feature type="coiled-coil region" evidence="5">
    <location>
        <begin position="104"/>
        <end position="131"/>
    </location>
</feature>
<organism evidence="7 8">
    <name type="scientific">Blomia tropicalis</name>
    <name type="common">Mite</name>
    <dbReference type="NCBI Taxonomy" id="40697"/>
    <lineage>
        <taxon>Eukaryota</taxon>
        <taxon>Metazoa</taxon>
        <taxon>Ecdysozoa</taxon>
        <taxon>Arthropoda</taxon>
        <taxon>Chelicerata</taxon>
        <taxon>Arachnida</taxon>
        <taxon>Acari</taxon>
        <taxon>Acariformes</taxon>
        <taxon>Sarcoptiformes</taxon>
        <taxon>Astigmata</taxon>
        <taxon>Glycyphagoidea</taxon>
        <taxon>Echimyopodidae</taxon>
        <taxon>Blomia</taxon>
    </lineage>
</organism>
<protein>
    <recommendedName>
        <fullName evidence="6">C2H2-type domain-containing protein</fullName>
    </recommendedName>
</protein>
<sequence>MDINNLDGIDSIVNVSSSNNNDDDNDNDSDVNAFMYQTLQNESDNLIKFVYPDNNQLFQVILFDDPAKSDSDVNDFINLIKSDQSNNPDDVGDIDVDDVNHISMQTTEDVLKNLEKELQLSHQESTTLIEDHVNNISNQINGKDILCEADLNEIQFETDLNKTVDILDNFDPIIVTQYKCKHCSAMLGTLVDAQNHFITNHSSSNSLSLKPEDVLKPKETVQRKEDFSSNTNQIIKCSKKRKRVKRLTFKSGRKFPCDWHDCDYVARLKSHLVDHRRCHTGEKPFRCDWDECGQSFSQSSALKRLVIFV</sequence>
<keyword evidence="3" id="KW-0862">Zinc</keyword>
<dbReference type="AlphaFoldDB" id="A0A9Q0M544"/>
<dbReference type="InterPro" id="IPR036236">
    <property type="entry name" value="Znf_C2H2_sf"/>
</dbReference>
<evidence type="ECO:0000256" key="4">
    <source>
        <dbReference type="PROSITE-ProRule" id="PRU00042"/>
    </source>
</evidence>
<evidence type="ECO:0000313" key="7">
    <source>
        <dbReference type="EMBL" id="KAJ6219481.1"/>
    </source>
</evidence>
<dbReference type="FunFam" id="3.30.160.60:FF:002343">
    <property type="entry name" value="Zinc finger protein 33A"/>
    <property type="match status" value="1"/>
</dbReference>
<gene>
    <name evidence="7" type="ORF">RDWZM_005293</name>
</gene>
<dbReference type="GO" id="GO:0006355">
    <property type="term" value="P:regulation of DNA-templated transcription"/>
    <property type="evidence" value="ECO:0007669"/>
    <property type="project" value="UniProtKB-ARBA"/>
</dbReference>
<evidence type="ECO:0000256" key="1">
    <source>
        <dbReference type="ARBA" id="ARBA00022723"/>
    </source>
</evidence>
<dbReference type="GO" id="GO:0008270">
    <property type="term" value="F:zinc ion binding"/>
    <property type="evidence" value="ECO:0007669"/>
    <property type="project" value="UniProtKB-KW"/>
</dbReference>
<evidence type="ECO:0000259" key="6">
    <source>
        <dbReference type="PROSITE" id="PS50157"/>
    </source>
</evidence>
<evidence type="ECO:0000256" key="3">
    <source>
        <dbReference type="ARBA" id="ARBA00022833"/>
    </source>
</evidence>
<dbReference type="InterPro" id="IPR013087">
    <property type="entry name" value="Znf_C2H2_type"/>
</dbReference>
<accession>A0A9Q0M544</accession>
<dbReference type="Gene3D" id="3.30.160.60">
    <property type="entry name" value="Classic Zinc Finger"/>
    <property type="match status" value="2"/>
</dbReference>
<dbReference type="SMART" id="SM00355">
    <property type="entry name" value="ZnF_C2H2"/>
    <property type="match status" value="2"/>
</dbReference>
<dbReference type="PROSITE" id="PS50157">
    <property type="entry name" value="ZINC_FINGER_C2H2_2"/>
    <property type="match status" value="1"/>
</dbReference>
<reference evidence="7" key="1">
    <citation type="submission" date="2022-12" db="EMBL/GenBank/DDBJ databases">
        <title>Genome assemblies of Blomia tropicalis.</title>
        <authorList>
            <person name="Cui Y."/>
        </authorList>
    </citation>
    <scope>NUCLEOTIDE SEQUENCE</scope>
    <source>
        <tissue evidence="7">Adult mites</tissue>
    </source>
</reference>
<dbReference type="Proteomes" id="UP001142055">
    <property type="component" value="Chromosome 2"/>
</dbReference>
<dbReference type="PANTHER" id="PTHR23235">
    <property type="entry name" value="KRUEPPEL-LIKE TRANSCRIPTION FACTOR"/>
    <property type="match status" value="1"/>
</dbReference>
<evidence type="ECO:0000256" key="5">
    <source>
        <dbReference type="SAM" id="Coils"/>
    </source>
</evidence>
<feature type="domain" description="C2H2-type" evidence="6">
    <location>
        <begin position="255"/>
        <end position="284"/>
    </location>
</feature>
<keyword evidence="2 4" id="KW-0863">Zinc-finger</keyword>
<comment type="caution">
    <text evidence="7">The sequence shown here is derived from an EMBL/GenBank/DDBJ whole genome shotgun (WGS) entry which is preliminary data.</text>
</comment>
<keyword evidence="8" id="KW-1185">Reference proteome</keyword>
<keyword evidence="1" id="KW-0479">Metal-binding</keyword>
<dbReference type="SUPFAM" id="SSF57667">
    <property type="entry name" value="beta-beta-alpha zinc fingers"/>
    <property type="match status" value="1"/>
</dbReference>
<dbReference type="EMBL" id="JAPWDV010000002">
    <property type="protein sequence ID" value="KAJ6219481.1"/>
    <property type="molecule type" value="Genomic_DNA"/>
</dbReference>
<evidence type="ECO:0000256" key="2">
    <source>
        <dbReference type="ARBA" id="ARBA00022771"/>
    </source>
</evidence>
<dbReference type="PROSITE" id="PS00028">
    <property type="entry name" value="ZINC_FINGER_C2H2_1"/>
    <property type="match status" value="1"/>
</dbReference>